<organism evidence="1 2">
    <name type="scientific">Phytophthora megakarya</name>
    <dbReference type="NCBI Taxonomy" id="4795"/>
    <lineage>
        <taxon>Eukaryota</taxon>
        <taxon>Sar</taxon>
        <taxon>Stramenopiles</taxon>
        <taxon>Oomycota</taxon>
        <taxon>Peronosporomycetes</taxon>
        <taxon>Peronosporales</taxon>
        <taxon>Peronosporaceae</taxon>
        <taxon>Phytophthora</taxon>
    </lineage>
</organism>
<keyword evidence="2" id="KW-1185">Reference proteome</keyword>
<dbReference type="STRING" id="4795.A0A225W9H2"/>
<proteinExistence type="predicted"/>
<reference evidence="2" key="1">
    <citation type="submission" date="2017-03" db="EMBL/GenBank/DDBJ databases">
        <title>Phytopthora megakarya and P. palmivora, two closely related causual agents of cacao black pod achieved similar genome size and gene model numbers by different mechanisms.</title>
        <authorList>
            <person name="Ali S."/>
            <person name="Shao J."/>
            <person name="Larry D.J."/>
            <person name="Kronmiller B."/>
            <person name="Shen D."/>
            <person name="Strem M.D."/>
            <person name="Melnick R.L."/>
            <person name="Guiltinan M.J."/>
            <person name="Tyler B.M."/>
            <person name="Meinhardt L.W."/>
            <person name="Bailey B.A."/>
        </authorList>
    </citation>
    <scope>NUCLEOTIDE SEQUENCE [LARGE SCALE GENOMIC DNA]</scope>
    <source>
        <strain evidence="2">zdho120</strain>
    </source>
</reference>
<protein>
    <submittedName>
        <fullName evidence="1">Uncharacterized protein</fullName>
    </submittedName>
</protein>
<gene>
    <name evidence="1" type="ORF">PHMEG_00012535</name>
</gene>
<dbReference type="OrthoDB" id="129303at2759"/>
<comment type="caution">
    <text evidence="1">The sequence shown here is derived from an EMBL/GenBank/DDBJ whole genome shotgun (WGS) entry which is preliminary data.</text>
</comment>
<name>A0A225W9H2_9STRA</name>
<dbReference type="EMBL" id="NBNE01001431">
    <property type="protein sequence ID" value="OWZ14044.1"/>
    <property type="molecule type" value="Genomic_DNA"/>
</dbReference>
<dbReference type="AlphaFoldDB" id="A0A225W9H2"/>
<evidence type="ECO:0000313" key="1">
    <source>
        <dbReference type="EMBL" id="OWZ14044.1"/>
    </source>
</evidence>
<accession>A0A225W9H2</accession>
<dbReference type="Proteomes" id="UP000198211">
    <property type="component" value="Unassembled WGS sequence"/>
</dbReference>
<sequence length="95" mass="10378">MVGTTPANEKVARVISGWKPKNGAKHPCLWILENQVTLSFLDTPLNLDEAVAEVLMATLVMYYSDVLMLSDSSAFFVRGREAMTARSAGEAEMLA</sequence>
<evidence type="ECO:0000313" key="2">
    <source>
        <dbReference type="Proteomes" id="UP000198211"/>
    </source>
</evidence>